<dbReference type="SMART" id="SM00054">
    <property type="entry name" value="EFh"/>
    <property type="match status" value="2"/>
</dbReference>
<dbReference type="EMBL" id="LIBO01000032">
    <property type="protein sequence ID" value="KRO62809.1"/>
    <property type="molecule type" value="Genomic_DNA"/>
</dbReference>
<dbReference type="AlphaFoldDB" id="A0A0R2RJA9"/>
<gene>
    <name evidence="3" type="ORF">ABR82_02270</name>
</gene>
<evidence type="ECO:0000256" key="1">
    <source>
        <dbReference type="SAM" id="MobiDB-lite"/>
    </source>
</evidence>
<feature type="domain" description="EF-hand" evidence="2">
    <location>
        <begin position="349"/>
        <end position="384"/>
    </location>
</feature>
<dbReference type="Gene3D" id="1.10.238.10">
    <property type="entry name" value="EF-hand"/>
    <property type="match status" value="1"/>
</dbReference>
<organism evidence="3 4">
    <name type="scientific">Verrucomicrobia subdivision 6 bacterium BACL9 MAG-120507-bin52</name>
    <dbReference type="NCBI Taxonomy" id="1655590"/>
    <lineage>
        <taxon>Bacteria</taxon>
        <taxon>Pseudomonadati</taxon>
        <taxon>Verrucomicrobiota</taxon>
        <taxon>Verrucomicrobiia</taxon>
        <taxon>Verrucomicrobiales</taxon>
        <taxon>Verrucomicrobia subdivision 6</taxon>
    </lineage>
</organism>
<dbReference type="GO" id="GO:0005509">
    <property type="term" value="F:calcium ion binding"/>
    <property type="evidence" value="ECO:0007669"/>
    <property type="project" value="InterPro"/>
</dbReference>
<dbReference type="Pfam" id="PF13202">
    <property type="entry name" value="EF-hand_5"/>
    <property type="match status" value="2"/>
</dbReference>
<dbReference type="InterPro" id="IPR025924">
    <property type="entry name" value="YHYH_dom"/>
</dbReference>
<comment type="caution">
    <text evidence="3">The sequence shown here is derived from an EMBL/GenBank/DDBJ whole genome shotgun (WGS) entry which is preliminary data.</text>
</comment>
<dbReference type="InterPro" id="IPR011992">
    <property type="entry name" value="EF-hand-dom_pair"/>
</dbReference>
<feature type="domain" description="EF-hand" evidence="2">
    <location>
        <begin position="406"/>
        <end position="441"/>
    </location>
</feature>
<dbReference type="InterPro" id="IPR002048">
    <property type="entry name" value="EF_hand_dom"/>
</dbReference>
<evidence type="ECO:0000313" key="4">
    <source>
        <dbReference type="Proteomes" id="UP000051269"/>
    </source>
</evidence>
<feature type="region of interest" description="Disordered" evidence="1">
    <location>
        <begin position="305"/>
        <end position="350"/>
    </location>
</feature>
<feature type="region of interest" description="Disordered" evidence="1">
    <location>
        <begin position="242"/>
        <end position="266"/>
    </location>
</feature>
<dbReference type="CDD" id="cd00051">
    <property type="entry name" value="EFh"/>
    <property type="match status" value="1"/>
</dbReference>
<dbReference type="SUPFAM" id="SSF47473">
    <property type="entry name" value="EF-hand"/>
    <property type="match status" value="1"/>
</dbReference>
<dbReference type="InterPro" id="IPR018247">
    <property type="entry name" value="EF_Hand_1_Ca_BS"/>
</dbReference>
<reference evidence="3 4" key="1">
    <citation type="submission" date="2015-10" db="EMBL/GenBank/DDBJ databases">
        <title>Metagenome-Assembled Genomes uncover a global brackish microbiome.</title>
        <authorList>
            <person name="Hugerth L.W."/>
            <person name="Larsson J."/>
            <person name="Alneberg J."/>
            <person name="Lindh M.V."/>
            <person name="Legrand C."/>
            <person name="Pinhassi J."/>
            <person name="Andersson A.F."/>
        </authorList>
    </citation>
    <scope>NUCLEOTIDE SEQUENCE [LARGE SCALE GENOMIC DNA]</scope>
    <source>
        <strain evidence="3">BACL18 MAG-120507-bin52</strain>
    </source>
</reference>
<dbReference type="Pfam" id="PF14240">
    <property type="entry name" value="YHYH"/>
    <property type="match status" value="1"/>
</dbReference>
<evidence type="ECO:0000259" key="2">
    <source>
        <dbReference type="PROSITE" id="PS50222"/>
    </source>
</evidence>
<accession>A0A0R2RJA9</accession>
<name>A0A0R2RJA9_9BACT</name>
<dbReference type="PROSITE" id="PS50222">
    <property type="entry name" value="EF_HAND_2"/>
    <property type="match status" value="2"/>
</dbReference>
<evidence type="ECO:0000313" key="3">
    <source>
        <dbReference type="EMBL" id="KRO62809.1"/>
    </source>
</evidence>
<sequence>MRVFWFILLLDLGWVGLVSAHRIENVDYQAMKKKASAQRGSVPKSAEPFLKFPETALVDWDEKYLYLGSEGLPDHPMMIGITAWQQQVPLPQSYYLGNAWSIPLQPVPAKVGLSAKTNFFRGAIALAANGIPIFNPIKNDGRTDTYLAGELDEYGGHCGRADDYHYHVAPWHLAERLGPNLPLAYALDGYPIYGLTEPDGGSLAGLDSFHGHTNTAGEYHYHASKSYPYINGGFHGEVSIGGGQVEPQPRANPVREAGKPLPGAKITGFEMSADKKKYQLEYVQNGKKGSVSYKILSGGDVHFTFKNPDGTTSESSGKQGRKGGGGNRPPPPNGNQRPGGPPVEANGQPRKPWIENHLKEMDRDQDGKLSREEMMLEVSKTFRGYDADRDGNIRQGEANGPGVRSSMAGFVKQHFSEVDGNSDGSISLEELKAVAMKMWQKYSQGVGF</sequence>
<protein>
    <recommendedName>
        <fullName evidence="2">EF-hand domain-containing protein</fullName>
    </recommendedName>
</protein>
<dbReference type="PROSITE" id="PS00018">
    <property type="entry name" value="EF_HAND_1"/>
    <property type="match status" value="2"/>
</dbReference>
<proteinExistence type="predicted"/>
<dbReference type="Proteomes" id="UP000051269">
    <property type="component" value="Unassembled WGS sequence"/>
</dbReference>